<reference evidence="5" key="1">
    <citation type="submission" date="2024-05" db="EMBL/GenBank/DDBJ databases">
        <authorList>
            <person name="Kim S."/>
            <person name="Heo J."/>
            <person name="Choi H."/>
            <person name="Choi Y."/>
            <person name="Kwon S.-W."/>
            <person name="Kim Y."/>
        </authorList>
    </citation>
    <scope>NUCLEOTIDE SEQUENCE</scope>
    <source>
        <strain evidence="5">KACC 23698</strain>
    </source>
</reference>
<dbReference type="PROSITE" id="PS50949">
    <property type="entry name" value="HTH_GNTR"/>
    <property type="match status" value="1"/>
</dbReference>
<dbReference type="EMBL" id="CP157484">
    <property type="protein sequence ID" value="XBO38839.1"/>
    <property type="molecule type" value="Genomic_DNA"/>
</dbReference>
<gene>
    <name evidence="5" type="ORF">ABEG18_24630</name>
</gene>
<evidence type="ECO:0000256" key="1">
    <source>
        <dbReference type="ARBA" id="ARBA00023015"/>
    </source>
</evidence>
<dbReference type="AlphaFoldDB" id="A0AAU7JFA7"/>
<dbReference type="Gene3D" id="1.20.120.530">
    <property type="entry name" value="GntR ligand-binding domain-like"/>
    <property type="match status" value="1"/>
</dbReference>
<dbReference type="SUPFAM" id="SSF46785">
    <property type="entry name" value="Winged helix' DNA-binding domain"/>
    <property type="match status" value="1"/>
</dbReference>
<dbReference type="SMART" id="SM00345">
    <property type="entry name" value="HTH_GNTR"/>
    <property type="match status" value="1"/>
</dbReference>
<evidence type="ECO:0000313" key="5">
    <source>
        <dbReference type="EMBL" id="XBO38839.1"/>
    </source>
</evidence>
<dbReference type="InterPro" id="IPR011711">
    <property type="entry name" value="GntR_C"/>
</dbReference>
<keyword evidence="1" id="KW-0805">Transcription regulation</keyword>
<dbReference type="SUPFAM" id="SSF48008">
    <property type="entry name" value="GntR ligand-binding domain-like"/>
    <property type="match status" value="1"/>
</dbReference>
<dbReference type="InterPro" id="IPR008920">
    <property type="entry name" value="TF_FadR/GntR_C"/>
</dbReference>
<dbReference type="CDD" id="cd07377">
    <property type="entry name" value="WHTH_GntR"/>
    <property type="match status" value="1"/>
</dbReference>
<protein>
    <submittedName>
        <fullName evidence="5">GntR family transcriptional regulator</fullName>
    </submittedName>
</protein>
<evidence type="ECO:0000259" key="4">
    <source>
        <dbReference type="PROSITE" id="PS50949"/>
    </source>
</evidence>
<feature type="domain" description="HTH gntR-type" evidence="4">
    <location>
        <begin position="29"/>
        <end position="96"/>
    </location>
</feature>
<dbReference type="Pfam" id="PF07729">
    <property type="entry name" value="FCD"/>
    <property type="match status" value="1"/>
</dbReference>
<keyword evidence="3" id="KW-0804">Transcription</keyword>
<dbReference type="GO" id="GO:0003700">
    <property type="term" value="F:DNA-binding transcription factor activity"/>
    <property type="evidence" value="ECO:0007669"/>
    <property type="project" value="InterPro"/>
</dbReference>
<sequence>MVSGRPPSGRQGERPEAAALAPVDPAFLKGLREHVHDVLRRAIIGGELPAGAWLNERQMAEQLGVSTTPLKEALRRLEAEGLVATEPRRGVRVTFDARQAEEMALARAALEGMIARMAAQRIEAAGVEALADVIARMRAATAAGDVAQIIELNGEFHDGIHDVSGCRYLQRLLVGQRIYVHAARAIILGDAAERERALAEHAAIFDALARRDADEAERAMRDHVMRSARHHVKTAFETRTPPLAPLEPTP</sequence>
<dbReference type="InterPro" id="IPR036388">
    <property type="entry name" value="WH-like_DNA-bd_sf"/>
</dbReference>
<evidence type="ECO:0000256" key="2">
    <source>
        <dbReference type="ARBA" id="ARBA00023125"/>
    </source>
</evidence>
<dbReference type="PRINTS" id="PR00035">
    <property type="entry name" value="HTHGNTR"/>
</dbReference>
<dbReference type="PANTHER" id="PTHR43537:SF24">
    <property type="entry name" value="GLUCONATE OPERON TRANSCRIPTIONAL REPRESSOR"/>
    <property type="match status" value="1"/>
</dbReference>
<evidence type="ECO:0000256" key="3">
    <source>
        <dbReference type="ARBA" id="ARBA00023163"/>
    </source>
</evidence>
<dbReference type="SMART" id="SM00895">
    <property type="entry name" value="FCD"/>
    <property type="match status" value="1"/>
</dbReference>
<proteinExistence type="predicted"/>
<organism evidence="5">
    <name type="scientific">Alsobacter sp. KACC 23698</name>
    <dbReference type="NCBI Taxonomy" id="3149229"/>
    <lineage>
        <taxon>Bacteria</taxon>
        <taxon>Pseudomonadati</taxon>
        <taxon>Pseudomonadota</taxon>
        <taxon>Alphaproteobacteria</taxon>
        <taxon>Hyphomicrobiales</taxon>
        <taxon>Alsobacteraceae</taxon>
        <taxon>Alsobacter</taxon>
    </lineage>
</organism>
<dbReference type="Pfam" id="PF00392">
    <property type="entry name" value="GntR"/>
    <property type="match status" value="1"/>
</dbReference>
<dbReference type="InterPro" id="IPR000524">
    <property type="entry name" value="Tscrpt_reg_HTH_GntR"/>
</dbReference>
<dbReference type="GO" id="GO:0003677">
    <property type="term" value="F:DNA binding"/>
    <property type="evidence" value="ECO:0007669"/>
    <property type="project" value="UniProtKB-KW"/>
</dbReference>
<name>A0AAU7JFA7_9HYPH</name>
<keyword evidence="2" id="KW-0238">DNA-binding</keyword>
<dbReference type="RefSeq" id="WP_406855680.1">
    <property type="nucleotide sequence ID" value="NZ_CP157484.1"/>
</dbReference>
<dbReference type="PANTHER" id="PTHR43537">
    <property type="entry name" value="TRANSCRIPTIONAL REGULATOR, GNTR FAMILY"/>
    <property type="match status" value="1"/>
</dbReference>
<dbReference type="Gene3D" id="1.10.10.10">
    <property type="entry name" value="Winged helix-like DNA-binding domain superfamily/Winged helix DNA-binding domain"/>
    <property type="match status" value="1"/>
</dbReference>
<accession>A0AAU7JFA7</accession>
<dbReference type="InterPro" id="IPR036390">
    <property type="entry name" value="WH_DNA-bd_sf"/>
</dbReference>